<accession>A0A965ZE27</accession>
<sequence length="391" mass="46074">MTKEEFLRILIENKGSSELHATAIFPMDDSFETKMPLINILSLDESKISEQGKLVLELLENDVDDNYHKDFIRFKWKLWALTIIQDLFPGTIYSDFSHDTYNARFYFYYESLHLIREFFYVGLNNFLKAADHLLRTILEFNIRQCYFNQKCDDTSSYKSVSDYLEKGYCPSNQSMLNSFLPNNTTGKATKVNIQQLIKKLSNSSSHAFDPDDSSRYHGKLHFEYTPDSLVFWMKMDYVLTPILWSYYLMYPMAFQPKDILKKFGFNYPTGAFISKEHFHIFKNSLQPDDYQIFQQHSNAQQIVADLEAFYESQETLSDEQIKATWSVDDGELPEKLNWGFMHTVARLRAIKEILANHCTLTTRDDEEMPDDFLEKHSSLVFWQKNYTKIKS</sequence>
<organism evidence="1 2">
    <name type="scientific">Mucilaginibacter agri</name>
    <dbReference type="NCBI Taxonomy" id="2695265"/>
    <lineage>
        <taxon>Bacteria</taxon>
        <taxon>Pseudomonadati</taxon>
        <taxon>Bacteroidota</taxon>
        <taxon>Sphingobacteriia</taxon>
        <taxon>Sphingobacteriales</taxon>
        <taxon>Sphingobacteriaceae</taxon>
        <taxon>Mucilaginibacter</taxon>
    </lineage>
</organism>
<reference evidence="1" key="2">
    <citation type="submission" date="2020-10" db="EMBL/GenBank/DDBJ databases">
        <title>Mucilaginibacter sp. nov., isolated from soil.</title>
        <authorList>
            <person name="Jeon C.O."/>
        </authorList>
    </citation>
    <scope>NUCLEOTIDE SEQUENCE</scope>
    <source>
        <strain evidence="1">R11</strain>
    </source>
</reference>
<evidence type="ECO:0000313" key="1">
    <source>
        <dbReference type="EMBL" id="NCD67986.1"/>
    </source>
</evidence>
<dbReference type="Proteomes" id="UP000638732">
    <property type="component" value="Unassembled WGS sequence"/>
</dbReference>
<name>A0A965ZE27_9SPHI</name>
<dbReference type="RefSeq" id="WP_166584013.1">
    <property type="nucleotide sequence ID" value="NZ_WWEO01000033.1"/>
</dbReference>
<gene>
    <name evidence="1" type="ORF">GSY63_01305</name>
</gene>
<comment type="caution">
    <text evidence="1">The sequence shown here is derived from an EMBL/GenBank/DDBJ whole genome shotgun (WGS) entry which is preliminary data.</text>
</comment>
<keyword evidence="2" id="KW-1185">Reference proteome</keyword>
<evidence type="ECO:0000313" key="2">
    <source>
        <dbReference type="Proteomes" id="UP000638732"/>
    </source>
</evidence>
<dbReference type="AlphaFoldDB" id="A0A965ZE27"/>
<dbReference type="EMBL" id="WWEO01000033">
    <property type="protein sequence ID" value="NCD67986.1"/>
    <property type="molecule type" value="Genomic_DNA"/>
</dbReference>
<protein>
    <submittedName>
        <fullName evidence="1">Uncharacterized protein</fullName>
    </submittedName>
</protein>
<proteinExistence type="predicted"/>
<reference evidence="1" key="1">
    <citation type="submission" date="2020-01" db="EMBL/GenBank/DDBJ databases">
        <authorList>
            <person name="Seo Y.L."/>
        </authorList>
    </citation>
    <scope>NUCLEOTIDE SEQUENCE</scope>
    <source>
        <strain evidence="1">R11</strain>
    </source>
</reference>